<dbReference type="InterPro" id="IPR004000">
    <property type="entry name" value="Actin"/>
</dbReference>
<dbReference type="Gene3D" id="3.30.420.40">
    <property type="match status" value="2"/>
</dbReference>
<dbReference type="PANTHER" id="PTHR42749:SF1">
    <property type="entry name" value="CELL SHAPE-DETERMINING PROTEIN MREB"/>
    <property type="match status" value="1"/>
</dbReference>
<dbReference type="HOGENOM" id="CLU_851536_0_0_2"/>
<dbReference type="EMBL" id="CP002588">
    <property type="protein sequence ID" value="AEA47068.1"/>
    <property type="molecule type" value="Genomic_DNA"/>
</dbReference>
<dbReference type="AlphaFoldDB" id="F2KT38"/>
<comment type="subcellular location">
    <subcellularLocation>
        <location evidence="1">Cytoplasm</location>
    </subcellularLocation>
</comment>
<dbReference type="GeneID" id="10394170"/>
<evidence type="ECO:0000256" key="5">
    <source>
        <dbReference type="SAM" id="MobiDB-lite"/>
    </source>
</evidence>
<dbReference type="eggNOG" id="arCOG03061">
    <property type="taxonomic scope" value="Archaea"/>
</dbReference>
<evidence type="ECO:0000256" key="2">
    <source>
        <dbReference type="ARBA" id="ARBA00022490"/>
    </source>
</evidence>
<protein>
    <submittedName>
        <fullName evidence="6">Actin/actin family protein</fullName>
    </submittedName>
</protein>
<dbReference type="GO" id="GO:0005737">
    <property type="term" value="C:cytoplasm"/>
    <property type="evidence" value="ECO:0007669"/>
    <property type="project" value="UniProtKB-SubCell"/>
</dbReference>
<keyword evidence="3" id="KW-0547">Nucleotide-binding</keyword>
<evidence type="ECO:0000313" key="6">
    <source>
        <dbReference type="EMBL" id="AEA47068.1"/>
    </source>
</evidence>
<dbReference type="Pfam" id="PF06723">
    <property type="entry name" value="MreB_Mbl"/>
    <property type="match status" value="1"/>
</dbReference>
<evidence type="ECO:0000313" key="7">
    <source>
        <dbReference type="Proteomes" id="UP000008136"/>
    </source>
</evidence>
<dbReference type="RefSeq" id="WP_013683732.1">
    <property type="nucleotide sequence ID" value="NC_015320.1"/>
</dbReference>
<organism evidence="6 7">
    <name type="scientific">Archaeoglobus veneficus (strain DSM 11195 / SNP6)</name>
    <dbReference type="NCBI Taxonomy" id="693661"/>
    <lineage>
        <taxon>Archaea</taxon>
        <taxon>Methanobacteriati</taxon>
        <taxon>Methanobacteriota</taxon>
        <taxon>Archaeoglobi</taxon>
        <taxon>Archaeoglobales</taxon>
        <taxon>Archaeoglobaceae</taxon>
        <taxon>Archaeoglobus</taxon>
    </lineage>
</organism>
<accession>F2KT38</accession>
<evidence type="ECO:0000256" key="3">
    <source>
        <dbReference type="ARBA" id="ARBA00022741"/>
    </source>
</evidence>
<feature type="region of interest" description="Disordered" evidence="5">
    <location>
        <begin position="311"/>
        <end position="334"/>
    </location>
</feature>
<gene>
    <name evidence="6" type="ordered locus">Arcve_1057</name>
</gene>
<dbReference type="InterPro" id="IPR043129">
    <property type="entry name" value="ATPase_NBD"/>
</dbReference>
<keyword evidence="4" id="KW-0067">ATP-binding</keyword>
<reference evidence="6 7" key="1">
    <citation type="submission" date="2011-03" db="EMBL/GenBank/DDBJ databases">
        <title>The complete genome of Archaeoglobus veneficus SNP6.</title>
        <authorList>
            <consortium name="US DOE Joint Genome Institute (JGI-PGF)"/>
            <person name="Lucas S."/>
            <person name="Copeland A."/>
            <person name="Lapidus A."/>
            <person name="Bruce D."/>
            <person name="Goodwin L."/>
            <person name="Pitluck S."/>
            <person name="Kyrpides N."/>
            <person name="Mavromatis K."/>
            <person name="Pagani I."/>
            <person name="Ivanova N."/>
            <person name="Mikhailova N."/>
            <person name="Lu M."/>
            <person name="Detter J.C."/>
            <person name="Tapia R."/>
            <person name="Han C."/>
            <person name="Land M."/>
            <person name="Hauser L."/>
            <person name="Markowitz V."/>
            <person name="Cheng J.-F."/>
            <person name="Hugenholtz P."/>
            <person name="Woyke T."/>
            <person name="Wu D."/>
            <person name="Spring S."/>
            <person name="Brambilla E."/>
            <person name="Klenk H.-P."/>
            <person name="Eisen J.A."/>
        </authorList>
    </citation>
    <scope>NUCLEOTIDE SEQUENCE [LARGE SCALE GENOMIC DNA]</scope>
    <source>
        <strain>SNP6</strain>
    </source>
</reference>
<proteinExistence type="predicted"/>
<sequence>MIPVGLDIGTNYTKATKDGKNVTIFPSIVAYGEEKDWSLKGEEKEVYVGEEALAIIQSLENVEAMRPLHEGRLMHQSYMELAKHALKVLDVKPDVVATGLPVKSSKKEREELAKDIKEQLKTDVLIFPEPVGTLAYMGIDTGVCVDIGFGTTDIVVLGHMEYLRGDTMLVGVDWLYDNIEVIIRNKAGISVTPEELTKLLTTPDYEVGRIRGGKRITISHNDVKDEYEKLMKSWVERISSRTKLILEGLSTAIVDKLVLTGGGSLLPGAYEEFSKSFEDVAEVIRPDDPITSNAKGYYTLAKILLEEKGEEAKAEEAAEESKAEGKKKGKVKKE</sequence>
<evidence type="ECO:0000256" key="1">
    <source>
        <dbReference type="ARBA" id="ARBA00004496"/>
    </source>
</evidence>
<dbReference type="OrthoDB" id="50063at2157"/>
<dbReference type="STRING" id="693661.Arcve_1057"/>
<name>F2KT38_ARCVS</name>
<dbReference type="KEGG" id="ave:Arcve_1057"/>
<dbReference type="PANTHER" id="PTHR42749">
    <property type="entry name" value="CELL SHAPE-DETERMINING PROTEIN MREB"/>
    <property type="match status" value="1"/>
</dbReference>
<dbReference type="Proteomes" id="UP000008136">
    <property type="component" value="Chromosome"/>
</dbReference>
<keyword evidence="7" id="KW-1185">Reference proteome</keyword>
<dbReference type="SUPFAM" id="SSF53067">
    <property type="entry name" value="Actin-like ATPase domain"/>
    <property type="match status" value="2"/>
</dbReference>
<feature type="compositionally biased region" description="Basic and acidic residues" evidence="5">
    <location>
        <begin position="311"/>
        <end position="326"/>
    </location>
</feature>
<dbReference type="SMART" id="SM00268">
    <property type="entry name" value="ACTIN"/>
    <property type="match status" value="1"/>
</dbReference>
<dbReference type="InterPro" id="IPR056546">
    <property type="entry name" value="MreB_MamK-like"/>
</dbReference>
<evidence type="ECO:0000256" key="4">
    <source>
        <dbReference type="ARBA" id="ARBA00022840"/>
    </source>
</evidence>
<keyword evidence="2" id="KW-0963">Cytoplasm</keyword>
<dbReference type="GO" id="GO:0005524">
    <property type="term" value="F:ATP binding"/>
    <property type="evidence" value="ECO:0007669"/>
    <property type="project" value="UniProtKB-KW"/>
</dbReference>